<protein>
    <submittedName>
        <fullName evidence="1">Uncharacterized protein</fullName>
    </submittedName>
</protein>
<name>A0A101TD21_9ACTN</name>
<dbReference type="EMBL" id="LMWX01000003">
    <property type="protein sequence ID" value="KUN89905.1"/>
    <property type="molecule type" value="Genomic_DNA"/>
</dbReference>
<dbReference type="AlphaFoldDB" id="A0A101TD21"/>
<proteinExistence type="predicted"/>
<evidence type="ECO:0000313" key="2">
    <source>
        <dbReference type="Proteomes" id="UP000053024"/>
    </source>
</evidence>
<evidence type="ECO:0000313" key="1">
    <source>
        <dbReference type="EMBL" id="KUN89905.1"/>
    </source>
</evidence>
<reference evidence="1 2" key="1">
    <citation type="submission" date="2015-10" db="EMBL/GenBank/DDBJ databases">
        <title>Draft genome sequence of Streptomyces bungoensis DSM 41781, type strain for the species Streptomyces bungoensis.</title>
        <authorList>
            <person name="Ruckert C."/>
            <person name="Winkler A."/>
            <person name="Kalinowski J."/>
            <person name="Kampfer P."/>
            <person name="Glaeser S."/>
        </authorList>
    </citation>
    <scope>NUCLEOTIDE SEQUENCE [LARGE SCALE GENOMIC DNA]</scope>
    <source>
        <strain evidence="1 2">DSM 41781</strain>
    </source>
</reference>
<dbReference type="Proteomes" id="UP000053024">
    <property type="component" value="Unassembled WGS sequence"/>
</dbReference>
<comment type="caution">
    <text evidence="1">The sequence shown here is derived from an EMBL/GenBank/DDBJ whole genome shotgun (WGS) entry which is preliminary data.</text>
</comment>
<sequence length="72" mass="8414">MNAEHARCIPCSFLCLDCRHGWDGTYDIDMIVDERDRIAPVYHLDGRQSPRCPACQSHQIHIARRWRIRPPG</sequence>
<gene>
    <name evidence="1" type="ORF">AQJ66_02220</name>
</gene>
<accession>A0A101TD21</accession>
<organism evidence="1 2">
    <name type="scientific">Streptomyces bungoensis</name>
    <dbReference type="NCBI Taxonomy" id="285568"/>
    <lineage>
        <taxon>Bacteria</taxon>
        <taxon>Bacillati</taxon>
        <taxon>Actinomycetota</taxon>
        <taxon>Actinomycetes</taxon>
        <taxon>Kitasatosporales</taxon>
        <taxon>Streptomycetaceae</taxon>
        <taxon>Streptomyces</taxon>
    </lineage>
</organism>
<keyword evidence="2" id="KW-1185">Reference proteome</keyword>